<dbReference type="InterPro" id="IPR013096">
    <property type="entry name" value="Cupin_2"/>
</dbReference>
<keyword evidence="4" id="KW-1185">Reference proteome</keyword>
<dbReference type="Pfam" id="PF01381">
    <property type="entry name" value="HTH_3"/>
    <property type="match status" value="1"/>
</dbReference>
<dbReference type="SMART" id="SM00530">
    <property type="entry name" value="HTH_XRE"/>
    <property type="match status" value="1"/>
</dbReference>
<evidence type="ECO:0000313" key="4">
    <source>
        <dbReference type="Proteomes" id="UP000706891"/>
    </source>
</evidence>
<dbReference type="CDD" id="cd02209">
    <property type="entry name" value="cupin_XRE_C"/>
    <property type="match status" value="1"/>
</dbReference>
<dbReference type="GO" id="GO:0005829">
    <property type="term" value="C:cytosol"/>
    <property type="evidence" value="ECO:0007669"/>
    <property type="project" value="TreeGrafter"/>
</dbReference>
<feature type="domain" description="HTH cro/C1-type" evidence="2">
    <location>
        <begin position="12"/>
        <end position="66"/>
    </location>
</feature>
<keyword evidence="1" id="KW-0238">DNA-binding</keyword>
<reference evidence="3" key="2">
    <citation type="journal article" date="2021" name="Sci. Rep.">
        <title>The distribution of antibiotic resistance genes in chicken gut microbiota commensals.</title>
        <authorList>
            <person name="Juricova H."/>
            <person name="Matiasovicova J."/>
            <person name="Kubasova T."/>
            <person name="Cejkova D."/>
            <person name="Rychlik I."/>
        </authorList>
    </citation>
    <scope>NUCLEOTIDE SEQUENCE</scope>
    <source>
        <strain evidence="3">An824</strain>
    </source>
</reference>
<dbReference type="GO" id="GO:0003677">
    <property type="term" value="F:DNA binding"/>
    <property type="evidence" value="ECO:0007669"/>
    <property type="project" value="UniProtKB-KW"/>
</dbReference>
<dbReference type="PANTHER" id="PTHR46797">
    <property type="entry name" value="HTH-TYPE TRANSCRIPTIONAL REGULATOR"/>
    <property type="match status" value="1"/>
</dbReference>
<name>A0A938WSU0_9BACT</name>
<dbReference type="PROSITE" id="PS50943">
    <property type="entry name" value="HTH_CROC1"/>
    <property type="match status" value="1"/>
</dbReference>
<sequence>MEDAIKQIGERLKGLREVLDIPAQEIADLCGVSLDTYLKTEEGEGELSISSMQKISKKYGIALDVLLFGEEPHMSTYFLTRKGQGMSVERRKAYKYQSLASGFRGRTADPFMVLVEPKPDDTPLEKNSHQGQEFDMVTEGSLEITIGKKVLVLNEGDSIYFDASQPHCMRALGGKAVKFLAIIF</sequence>
<dbReference type="CDD" id="cd00093">
    <property type="entry name" value="HTH_XRE"/>
    <property type="match status" value="1"/>
</dbReference>
<evidence type="ECO:0000256" key="1">
    <source>
        <dbReference type="ARBA" id="ARBA00023125"/>
    </source>
</evidence>
<dbReference type="Proteomes" id="UP000706891">
    <property type="component" value="Unassembled WGS sequence"/>
</dbReference>
<dbReference type="RefSeq" id="WP_021948984.1">
    <property type="nucleotide sequence ID" value="NZ_JACJJG010000048.1"/>
</dbReference>
<dbReference type="SUPFAM" id="SSF51182">
    <property type="entry name" value="RmlC-like cupins"/>
    <property type="match status" value="1"/>
</dbReference>
<accession>A0A938WSU0</accession>
<dbReference type="SUPFAM" id="SSF47413">
    <property type="entry name" value="lambda repressor-like DNA-binding domains"/>
    <property type="match status" value="1"/>
</dbReference>
<dbReference type="InterPro" id="IPR050807">
    <property type="entry name" value="TransReg_Diox_bact_type"/>
</dbReference>
<dbReference type="InterPro" id="IPR010982">
    <property type="entry name" value="Lambda_DNA-bd_dom_sf"/>
</dbReference>
<dbReference type="EMBL" id="JACJJG010000048">
    <property type="protein sequence ID" value="MBM6674026.1"/>
    <property type="molecule type" value="Genomic_DNA"/>
</dbReference>
<dbReference type="PANTHER" id="PTHR46797:SF19">
    <property type="entry name" value="BLL2473 PROTEIN"/>
    <property type="match status" value="1"/>
</dbReference>
<dbReference type="InterPro" id="IPR014710">
    <property type="entry name" value="RmlC-like_jellyroll"/>
</dbReference>
<evidence type="ECO:0000259" key="2">
    <source>
        <dbReference type="PROSITE" id="PS50943"/>
    </source>
</evidence>
<reference evidence="3" key="1">
    <citation type="submission" date="2020-08" db="EMBL/GenBank/DDBJ databases">
        <authorList>
            <person name="Cejkova D."/>
            <person name="Kubasova T."/>
            <person name="Jahodarova E."/>
            <person name="Rychlik I."/>
        </authorList>
    </citation>
    <scope>NUCLEOTIDE SEQUENCE</scope>
    <source>
        <strain evidence="3">An824</strain>
    </source>
</reference>
<comment type="caution">
    <text evidence="3">The sequence shown here is derived from an EMBL/GenBank/DDBJ whole genome shotgun (WGS) entry which is preliminary data.</text>
</comment>
<dbReference type="InterPro" id="IPR011051">
    <property type="entry name" value="RmlC_Cupin_sf"/>
</dbReference>
<proteinExistence type="predicted"/>
<evidence type="ECO:0000313" key="3">
    <source>
        <dbReference type="EMBL" id="MBM6674026.1"/>
    </source>
</evidence>
<organism evidence="3 4">
    <name type="scientific">Marseilla massiliensis</name>
    <dbReference type="NCBI Taxonomy" id="1841864"/>
    <lineage>
        <taxon>Bacteria</taxon>
        <taxon>Pseudomonadati</taxon>
        <taxon>Bacteroidota</taxon>
        <taxon>Bacteroidia</taxon>
        <taxon>Bacteroidales</taxon>
        <taxon>Prevotellaceae</taxon>
        <taxon>Marseilla</taxon>
    </lineage>
</organism>
<dbReference type="GO" id="GO:0003700">
    <property type="term" value="F:DNA-binding transcription factor activity"/>
    <property type="evidence" value="ECO:0007669"/>
    <property type="project" value="TreeGrafter"/>
</dbReference>
<protein>
    <submittedName>
        <fullName evidence="3">Cupin domain-containing protein</fullName>
    </submittedName>
</protein>
<dbReference type="AlphaFoldDB" id="A0A938WSU0"/>
<dbReference type="InterPro" id="IPR001387">
    <property type="entry name" value="Cro/C1-type_HTH"/>
</dbReference>
<dbReference type="Pfam" id="PF07883">
    <property type="entry name" value="Cupin_2"/>
    <property type="match status" value="1"/>
</dbReference>
<gene>
    <name evidence="3" type="ORF">H6A34_09080</name>
</gene>
<dbReference type="Gene3D" id="2.60.120.10">
    <property type="entry name" value="Jelly Rolls"/>
    <property type="match status" value="1"/>
</dbReference>
<dbReference type="Gene3D" id="1.10.260.40">
    <property type="entry name" value="lambda repressor-like DNA-binding domains"/>
    <property type="match status" value="1"/>
</dbReference>